<dbReference type="PANTHER" id="PTHR28062:SF1">
    <property type="entry name" value="TRANSMEMBRANE PROTEIN"/>
    <property type="match status" value="1"/>
</dbReference>
<sequence>MAGRAISRARVLVVPRASTTTTWFAHAGAVGEPSDARESDAARRASARGATTRAVTRAVDATMPFARRWALGAMRYAEETWRAMGAAGRGTARRRIYEAGNYAMERIDPREHALRALPSVTSSIEIVYPGGGTMKASEALGLVRATLRDGRASARNAMRLYSLGVPLSMPMFLTPLSNFPLYYFIYRLWGASEASANATEALRVLDAGAADDARANETEARFFRISRGDDGDGSTVGECKRLRPINSLNSDTGGEVSTTDEPHALACCRLARPGGETLLRGDAAPEVLFVPCDALGTIAARYHGGDIDADASTSPCAAAAVERLFGAAGVVELSRKHRRYEEIYGATAR</sequence>
<evidence type="ECO:0000313" key="1">
    <source>
        <dbReference type="EMBL" id="CEF99738.1"/>
    </source>
</evidence>
<dbReference type="GO" id="GO:0005743">
    <property type="term" value="C:mitochondrial inner membrane"/>
    <property type="evidence" value="ECO:0007669"/>
    <property type="project" value="TreeGrafter"/>
</dbReference>
<proteinExistence type="predicted"/>
<comment type="caution">
    <text evidence="1">The sequence shown here is derived from an EMBL/GenBank/DDBJ whole genome shotgun (WGS) entry which is preliminary data.</text>
</comment>
<dbReference type="KEGG" id="ota:OT_ostta11g03100"/>
<dbReference type="Proteomes" id="UP000009170">
    <property type="component" value="Unassembled WGS sequence"/>
</dbReference>
<accession>A0A090N4E7</accession>
<dbReference type="RefSeq" id="XP_003082132.2">
    <property type="nucleotide sequence ID" value="XM_003082084.2"/>
</dbReference>
<name>A0A090N4E7_OSTTA</name>
<keyword evidence="2" id="KW-1185">Reference proteome</keyword>
<reference evidence="2" key="1">
    <citation type="journal article" date="2006" name="Proc. Natl. Acad. Sci. U.S.A.">
        <title>Genome analysis of the smallest free-living eukaryote Ostreococcus tauri unveils many unique features.</title>
        <authorList>
            <person name="Derelle E."/>
            <person name="Ferraz C."/>
            <person name="Rombauts S."/>
            <person name="Rouze P."/>
            <person name="Worden A.Z."/>
            <person name="Robbens S."/>
            <person name="Partensky F."/>
            <person name="Degroeve S."/>
            <person name="Echeynie S."/>
            <person name="Cooke R."/>
            <person name="Saeys Y."/>
            <person name="Wuyts J."/>
            <person name="Jabbari K."/>
            <person name="Bowler C."/>
            <person name="Panaud O."/>
            <person name="Piegu B."/>
            <person name="Ball S.G."/>
            <person name="Ral J.-P."/>
            <person name="Bouget F.-Y."/>
            <person name="Piganeau G."/>
            <person name="De Baets B."/>
            <person name="Picard A."/>
            <person name="Delseny M."/>
            <person name="Demaille J."/>
            <person name="Van de Peer Y."/>
            <person name="Moreau H."/>
        </authorList>
    </citation>
    <scope>NUCLEOTIDE SEQUENCE [LARGE SCALE GENOMIC DNA]</scope>
    <source>
        <strain evidence="2">OTTH 0595 / CCAP 157/2 / RCC745</strain>
    </source>
</reference>
<dbReference type="Pfam" id="PF10173">
    <property type="entry name" value="Mit_KHE1"/>
    <property type="match status" value="1"/>
</dbReference>
<organism evidence="1 2">
    <name type="scientific">Ostreococcus tauri</name>
    <name type="common">Marine green alga</name>
    <dbReference type="NCBI Taxonomy" id="70448"/>
    <lineage>
        <taxon>Eukaryota</taxon>
        <taxon>Viridiplantae</taxon>
        <taxon>Chlorophyta</taxon>
        <taxon>Mamiellophyceae</taxon>
        <taxon>Mamiellales</taxon>
        <taxon>Bathycoccaceae</taxon>
        <taxon>Ostreococcus</taxon>
    </lineage>
</organism>
<dbReference type="GO" id="GO:1902600">
    <property type="term" value="P:proton transmembrane transport"/>
    <property type="evidence" value="ECO:0007669"/>
    <property type="project" value="TreeGrafter"/>
</dbReference>
<gene>
    <name evidence="1" type="ORF">OT_ostta11g03100</name>
</gene>
<dbReference type="EMBL" id="CAID01000011">
    <property type="protein sequence ID" value="CEF99738.1"/>
    <property type="molecule type" value="Genomic_DNA"/>
</dbReference>
<evidence type="ECO:0000313" key="2">
    <source>
        <dbReference type="Proteomes" id="UP000009170"/>
    </source>
</evidence>
<dbReference type="PANTHER" id="PTHR28062">
    <property type="entry name" value="K+-H+ EXCHANGE-LIKE PROTEIN"/>
    <property type="match status" value="1"/>
</dbReference>
<dbReference type="AlphaFoldDB" id="A0A090N4E7"/>
<dbReference type="OrthoDB" id="5562676at2759"/>
<evidence type="ECO:0008006" key="3">
    <source>
        <dbReference type="Google" id="ProtNLM"/>
    </source>
</evidence>
<dbReference type="GeneID" id="9835779"/>
<protein>
    <recommendedName>
        <fullName evidence="3">Mitochondrial K+-H+ exchange-related-domain-containing protein</fullName>
    </recommendedName>
</protein>
<dbReference type="InterPro" id="IPR018786">
    <property type="entry name" value="Mit_KHE1"/>
</dbReference>
<reference evidence="1 2" key="2">
    <citation type="journal article" date="2014" name="BMC Genomics">
        <title>An improved genome of the model marine alga Ostreococcus tauri unfolds by assessing Illumina de novo assemblies.</title>
        <authorList>
            <person name="Blanc-Mathieu R."/>
            <person name="Verhelst B."/>
            <person name="Derelle E."/>
            <person name="Rombauts S."/>
            <person name="Bouget F.Y."/>
            <person name="Carre I."/>
            <person name="Chateau A."/>
            <person name="Eyre-Walker A."/>
            <person name="Grimsley N."/>
            <person name="Moreau H."/>
            <person name="Piegu B."/>
            <person name="Rivals E."/>
            <person name="Schackwitz W."/>
            <person name="Van de Peer Y."/>
            <person name="Piganeau G."/>
        </authorList>
    </citation>
    <scope>NUCLEOTIDE SEQUENCE [LARGE SCALE GENOMIC DNA]</scope>
    <source>
        <strain evidence="2">OTTH 0595 / CCAP 157/2 / RCC745</strain>
    </source>
</reference>
<dbReference type="GO" id="GO:0006813">
    <property type="term" value="P:potassium ion transport"/>
    <property type="evidence" value="ECO:0007669"/>
    <property type="project" value="TreeGrafter"/>
</dbReference>
<dbReference type="InParanoid" id="A0A090N4E7"/>